<accession>A0A2A4T847</accession>
<dbReference type="AlphaFoldDB" id="A0A2A4T847"/>
<sequence length="284" mass="31915">MDLRALKYFETVFETRSVSAAARQSHISQPSISSAIQQLEQSLDVQLFIRHHRGVTPTSAADRLYPLSKKLTGDAKGILKIFHEKTAPVPLCLGLMRSLGAQRMSLLLKELVNAIANLELTLVNPEENCDARIVSSSTVSIKEAFEPIWEDRYQLALPRNYPLSFKKEILLSDLDELPFINRAPCDAIDQLKDAMKELQIAFQTRANIRTIEYAQALVSAGVGAAILPNWEEIRATDDIVLRPISDLSLNQTIGLAYNRTKRLDPLLQTTIELCRDYRSRAGRK</sequence>
<evidence type="ECO:0000259" key="6">
    <source>
        <dbReference type="PROSITE" id="PS50931"/>
    </source>
</evidence>
<name>A0A2A4T847_9DELT</name>
<evidence type="ECO:0000256" key="2">
    <source>
        <dbReference type="ARBA" id="ARBA00023015"/>
    </source>
</evidence>
<keyword evidence="4" id="KW-0010">Activator</keyword>
<dbReference type="GO" id="GO:0003700">
    <property type="term" value="F:DNA-binding transcription factor activity"/>
    <property type="evidence" value="ECO:0007669"/>
    <property type="project" value="InterPro"/>
</dbReference>
<dbReference type="SUPFAM" id="SSF46785">
    <property type="entry name" value="Winged helix' DNA-binding domain"/>
    <property type="match status" value="1"/>
</dbReference>
<evidence type="ECO:0000256" key="3">
    <source>
        <dbReference type="ARBA" id="ARBA00023125"/>
    </source>
</evidence>
<comment type="similarity">
    <text evidence="1">Belongs to the LysR transcriptional regulatory family.</text>
</comment>
<organism evidence="7 8">
    <name type="scientific">SAR324 cluster bacterium</name>
    <dbReference type="NCBI Taxonomy" id="2024889"/>
    <lineage>
        <taxon>Bacteria</taxon>
        <taxon>Deltaproteobacteria</taxon>
        <taxon>SAR324 cluster</taxon>
    </lineage>
</organism>
<dbReference type="PROSITE" id="PS50931">
    <property type="entry name" value="HTH_LYSR"/>
    <property type="match status" value="1"/>
</dbReference>
<reference evidence="8" key="1">
    <citation type="submission" date="2017-08" db="EMBL/GenBank/DDBJ databases">
        <title>A dynamic microbial community with high functional redundancy inhabits the cold, oxic subseafloor aquifer.</title>
        <authorList>
            <person name="Tully B.J."/>
            <person name="Wheat C.G."/>
            <person name="Glazer B.T."/>
            <person name="Huber J.A."/>
        </authorList>
    </citation>
    <scope>NUCLEOTIDE SEQUENCE [LARGE SCALE GENOMIC DNA]</scope>
</reference>
<evidence type="ECO:0000313" key="8">
    <source>
        <dbReference type="Proteomes" id="UP000218113"/>
    </source>
</evidence>
<comment type="caution">
    <text evidence="7">The sequence shown here is derived from an EMBL/GenBank/DDBJ whole genome shotgun (WGS) entry which is preliminary data.</text>
</comment>
<evidence type="ECO:0000256" key="1">
    <source>
        <dbReference type="ARBA" id="ARBA00009437"/>
    </source>
</evidence>
<proteinExistence type="inferred from homology"/>
<dbReference type="SUPFAM" id="SSF53850">
    <property type="entry name" value="Periplasmic binding protein-like II"/>
    <property type="match status" value="1"/>
</dbReference>
<dbReference type="Gene3D" id="3.40.190.290">
    <property type="match status" value="1"/>
</dbReference>
<feature type="domain" description="HTH lysR-type" evidence="6">
    <location>
        <begin position="1"/>
        <end position="58"/>
    </location>
</feature>
<dbReference type="GO" id="GO:0032993">
    <property type="term" value="C:protein-DNA complex"/>
    <property type="evidence" value="ECO:0007669"/>
    <property type="project" value="TreeGrafter"/>
</dbReference>
<dbReference type="InterPro" id="IPR005119">
    <property type="entry name" value="LysR_subst-bd"/>
</dbReference>
<evidence type="ECO:0000313" key="7">
    <source>
        <dbReference type="EMBL" id="PCI29315.1"/>
    </source>
</evidence>
<dbReference type="PANTHER" id="PTHR30346:SF26">
    <property type="entry name" value="HYDROGEN PEROXIDE-INDUCIBLE GENES ACTIVATOR"/>
    <property type="match status" value="1"/>
</dbReference>
<dbReference type="InterPro" id="IPR036388">
    <property type="entry name" value="WH-like_DNA-bd_sf"/>
</dbReference>
<dbReference type="GO" id="GO:0003677">
    <property type="term" value="F:DNA binding"/>
    <property type="evidence" value="ECO:0007669"/>
    <property type="project" value="UniProtKB-KW"/>
</dbReference>
<keyword evidence="2" id="KW-0805">Transcription regulation</keyword>
<dbReference type="InterPro" id="IPR036390">
    <property type="entry name" value="WH_DNA-bd_sf"/>
</dbReference>
<dbReference type="CDD" id="cd05466">
    <property type="entry name" value="PBP2_LTTR_substrate"/>
    <property type="match status" value="1"/>
</dbReference>
<keyword evidence="5" id="KW-0804">Transcription</keyword>
<gene>
    <name evidence="7" type="ORF">COB67_04315</name>
</gene>
<dbReference type="Proteomes" id="UP000218113">
    <property type="component" value="Unassembled WGS sequence"/>
</dbReference>
<dbReference type="Pfam" id="PF03466">
    <property type="entry name" value="LysR_substrate"/>
    <property type="match status" value="1"/>
</dbReference>
<evidence type="ECO:0000256" key="5">
    <source>
        <dbReference type="ARBA" id="ARBA00023163"/>
    </source>
</evidence>
<dbReference type="Pfam" id="PF00126">
    <property type="entry name" value="HTH_1"/>
    <property type="match status" value="1"/>
</dbReference>
<dbReference type="PANTHER" id="PTHR30346">
    <property type="entry name" value="TRANSCRIPTIONAL DUAL REGULATOR HCAR-RELATED"/>
    <property type="match status" value="1"/>
</dbReference>
<dbReference type="EMBL" id="NVSR01000016">
    <property type="protein sequence ID" value="PCI29315.1"/>
    <property type="molecule type" value="Genomic_DNA"/>
</dbReference>
<protein>
    <submittedName>
        <fullName evidence="7">LysR family transcriptional regulator</fullName>
    </submittedName>
</protein>
<dbReference type="FunFam" id="1.10.10.10:FF:000001">
    <property type="entry name" value="LysR family transcriptional regulator"/>
    <property type="match status" value="1"/>
</dbReference>
<dbReference type="PRINTS" id="PR00039">
    <property type="entry name" value="HTHLYSR"/>
</dbReference>
<dbReference type="InterPro" id="IPR000847">
    <property type="entry name" value="LysR_HTH_N"/>
</dbReference>
<keyword evidence="3" id="KW-0238">DNA-binding</keyword>
<dbReference type="Gene3D" id="1.10.10.10">
    <property type="entry name" value="Winged helix-like DNA-binding domain superfamily/Winged helix DNA-binding domain"/>
    <property type="match status" value="1"/>
</dbReference>
<evidence type="ECO:0000256" key="4">
    <source>
        <dbReference type="ARBA" id="ARBA00023159"/>
    </source>
</evidence>